<protein>
    <recommendedName>
        <fullName evidence="2">Replication origin-binding protein</fullName>
    </recommendedName>
</protein>
<feature type="compositionally biased region" description="Basic and acidic residues" evidence="7">
    <location>
        <begin position="1003"/>
        <end position="1012"/>
    </location>
</feature>
<organism evidence="9 10">
    <name type="scientific">Elephant endotheliotropic herpesvirus 3A</name>
    <dbReference type="NCBI Taxonomy" id="1329409"/>
    <lineage>
        <taxon>Viruses</taxon>
        <taxon>Duplodnaviria</taxon>
        <taxon>Heunggongvirae</taxon>
        <taxon>Peploviricota</taxon>
        <taxon>Herviviricetes</taxon>
        <taxon>Herpesvirales</taxon>
        <taxon>Orthoherpesviridae</taxon>
        <taxon>Betaherpesvirinae</taxon>
        <taxon>Proboscivirus</taxon>
        <taxon>Elephant endotheliotropic herpesvirus 3</taxon>
    </lineage>
</organism>
<feature type="region of interest" description="Disordered" evidence="7">
    <location>
        <begin position="1043"/>
        <end position="1114"/>
    </location>
</feature>
<name>A0A866VSY0_9BETA</name>
<dbReference type="EMBL" id="MN373268">
    <property type="protein sequence ID" value="QOE74462.1"/>
    <property type="molecule type" value="Genomic_DNA"/>
</dbReference>
<feature type="compositionally biased region" description="Acidic residues" evidence="7">
    <location>
        <begin position="1043"/>
        <end position="1053"/>
    </location>
</feature>
<dbReference type="SMART" id="SM00487">
    <property type="entry name" value="DEXDc"/>
    <property type="match status" value="1"/>
</dbReference>
<reference evidence="9" key="1">
    <citation type="journal article" date="2009" name="Vet. Pathol.">
        <title>Clinico-pathologic features of fatal disease attributed to new variants of endotheliotropic herpesviruses in two Asian elephants (Elephas maximus).</title>
        <authorList>
            <person name="Garner M.M."/>
            <person name="Helmick K."/>
            <person name="Ochsenreiter J."/>
            <person name="Richman L.K."/>
            <person name="Latimer E."/>
            <person name="Wise A.G."/>
            <person name="Maes R.K."/>
            <person name="Kiupel M."/>
            <person name="Nordhausen R.W."/>
            <person name="Zong J.C."/>
            <person name="Hayward G.S."/>
        </authorList>
    </citation>
    <scope>NUCLEOTIDE SEQUENCE</scope>
    <source>
        <strain evidence="9">Nyah NAP97</strain>
    </source>
</reference>
<reference evidence="9" key="4">
    <citation type="journal article" date="2016" name="ILAR J">
        <title>Review of Elephant Endotheliotropic Herpesviruses and Acute Hemorrhagic Disease.</title>
        <authorList>
            <person name="Long S.Y."/>
            <person name="Latimer E.M."/>
            <person name="Hayward G.S."/>
        </authorList>
    </citation>
    <scope>NUCLEOTIDE SEQUENCE</scope>
    <source>
        <strain evidence="9">Nyah NAP97</strain>
    </source>
</reference>
<feature type="region of interest" description="Disordered" evidence="7">
    <location>
        <begin position="1130"/>
        <end position="1155"/>
    </location>
</feature>
<dbReference type="Pfam" id="PF02399">
    <property type="entry name" value="Herpes_ori_bp"/>
    <property type="match status" value="2"/>
</dbReference>
<feature type="region of interest" description="Disordered" evidence="7">
    <location>
        <begin position="80"/>
        <end position="100"/>
    </location>
</feature>
<keyword evidence="4" id="KW-0547">Nucleotide-binding</keyword>
<reference evidence="9" key="6">
    <citation type="journal article" date="2016" name="MSphere">
        <title>Comparison of the Gene Coding Contents and Other Unusual Features of the GC-Rich and AT-Rich Branch Probosciviruses.</title>
        <authorList>
            <person name="Ling P.D."/>
            <person name="Long S.Y."/>
            <person name="Zong J.C."/>
            <person name="Heaggans S.Y."/>
            <person name="Qin X."/>
            <person name="Hayward G.S."/>
        </authorList>
    </citation>
    <scope>NUCLEOTIDE SEQUENCE</scope>
    <source>
        <strain evidence="9">Nyah NAP97</strain>
    </source>
</reference>
<reference evidence="9" key="7">
    <citation type="submission" date="2019-08" db="EMBL/GenBank/DDBJ databases">
        <title>Complete Genome Assembly and Annotation of EEHV3A the First Example of a GC-Branch African Elephant Endotheliotrophic Herpesvirus Associated with Lethal Hemorrhagic Disease.</title>
        <authorList>
            <person name="Tan J."/>
            <person name="Ling P.D."/>
            <person name="Worley K."/>
            <person name="Proudfoot J."/>
            <person name="Bowman M."/>
            <person name="Qin X."/>
            <person name="Latimer E.M."/>
            <person name="Holder K."/>
            <person name="Fayette M."/>
            <person name="Nodolf S."/>
            <person name="Heaggans S.Y."/>
            <person name="Zong J.-C."/>
            <person name="Pearson V.R."/>
            <person name="Hayward G.S."/>
        </authorList>
    </citation>
    <scope>NUCLEOTIDE SEQUENCE</scope>
    <source>
        <strain evidence="9">Nyah NAP97</strain>
    </source>
</reference>
<evidence type="ECO:0000313" key="10">
    <source>
        <dbReference type="Proteomes" id="UP001162024"/>
    </source>
</evidence>
<dbReference type="GO" id="GO:0005524">
    <property type="term" value="F:ATP binding"/>
    <property type="evidence" value="ECO:0007669"/>
    <property type="project" value="UniProtKB-KW"/>
</dbReference>
<evidence type="ECO:0000259" key="8">
    <source>
        <dbReference type="PROSITE" id="PS51192"/>
    </source>
</evidence>
<feature type="compositionally biased region" description="Basic and acidic residues" evidence="7">
    <location>
        <begin position="1132"/>
        <end position="1155"/>
    </location>
</feature>
<comment type="similarity">
    <text evidence="1">Belongs to the herpesviridae OriBP family.</text>
</comment>
<dbReference type="RefSeq" id="YP_010802796.1">
    <property type="nucleotide sequence ID" value="NC_077039.1"/>
</dbReference>
<dbReference type="KEGG" id="vg:80541579"/>
<evidence type="ECO:0000256" key="6">
    <source>
        <dbReference type="ARBA" id="ARBA00023125"/>
    </source>
</evidence>
<gene>
    <name evidence="9" type="primary">U73</name>
</gene>
<feature type="compositionally biased region" description="Basic and acidic residues" evidence="7">
    <location>
        <begin position="567"/>
        <end position="576"/>
    </location>
</feature>
<dbReference type="GO" id="GO:0003688">
    <property type="term" value="F:DNA replication origin binding"/>
    <property type="evidence" value="ECO:0007669"/>
    <property type="project" value="InterPro"/>
</dbReference>
<keyword evidence="5" id="KW-0067">ATP-binding</keyword>
<feature type="domain" description="Helicase ATP-binding" evidence="8">
    <location>
        <begin position="167"/>
        <end position="325"/>
    </location>
</feature>
<evidence type="ECO:0000256" key="5">
    <source>
        <dbReference type="ARBA" id="ARBA00022840"/>
    </source>
</evidence>
<evidence type="ECO:0000256" key="4">
    <source>
        <dbReference type="ARBA" id="ARBA00022741"/>
    </source>
</evidence>
<feature type="region of interest" description="Disordered" evidence="7">
    <location>
        <begin position="987"/>
        <end position="1012"/>
    </location>
</feature>
<keyword evidence="3" id="KW-0235">DNA replication</keyword>
<reference evidence="9" key="3">
    <citation type="journal article" date="2014" name="J. Virol.">
        <title>Comparative genome analysis of four elephant endotheliotropic herpesviruses, EEHV3, EEHV4, EEHV5, and EEHV6, from cases of hemorrhagic disease or viremia.</title>
        <authorList>
            <person name="Zong JC"/>
            <person name="Latimer EM"/>
            <person name="Long SY"/>
            <person name="Richman LK"/>
            <person name="Heaggans SY"/>
            <person name="Hayward GS."/>
        </authorList>
    </citation>
    <scope>NUCLEOTIDE SEQUENCE</scope>
    <source>
        <strain evidence="9">Nyah NAP97</strain>
    </source>
</reference>
<evidence type="ECO:0000256" key="1">
    <source>
        <dbReference type="ARBA" id="ARBA00007195"/>
    </source>
</evidence>
<evidence type="ECO:0000256" key="7">
    <source>
        <dbReference type="SAM" id="MobiDB-lite"/>
    </source>
</evidence>
<sequence>MDDDVLMESDMDVDSGGSGIYDMSCLSRDSSLDSAEFEVAFDVFNDSVEDDVAVWSDESRDGGYDDATEANAAAVVNNENAAVPRSGHGGDGPGGIGESSRRKAKTDLLLLSRSVPAVVAASPDADEKRLECTRLFTKWFGLDLASRYGGGSCPRVLTVLQPDSPVSVNNVNSPVKIIRAPMGSGKTAAMISWLKTEVDLERVRVLVISCRRSFAEELLGKFRSAGVGDFALYSDVDDYSLSGDHIIVQIESLYRLEGSYDIVILDEVVSVVNQFYSSTMRHLDEVESKFLACVASCHHLLLMDATVNGPLIEFFLGLRDAGDGPATLILNSYVGDNFARRRAVFMSRFTTPPVARECNNNNNNNNHSNDYYNNRATAAMTAAALADGEGGGADSFMDALLCAILDGKRVCVFASTASAACFVVDEIRSRFPEKRILRMTGRDRLENCDRWDSYDVVVYNTVVTVGISFEKIHFHSLFVYIHLFRNGPDIMSVYQSMGRVRHLIDNLMYIYVNPIMVKKNTIDGHLSLFPCLSEACDLMDLNVITRSVSEFKVKCLSSPSPAPSHESQTRRHDDYRNNNLDGPVDRKHRIPAGGGSGETKKSPRSLIRNAFRVKYMLEKTVLNNFSDSLTLLYVLLKNNKISVTIYDGAAAKDGNDNFSAGPSSGEAEIPAESFLDFVRNTVMECRPLKQAGAQHLSSVPYHPEFVRTVGLITDCVFSPETPIQTVTELVKSLKFESSKHAFVNTVCCHAVCRGASDEVFFKTYEAVCGLTVPSDESSCDYTYSLSDGCLMYDAGFALDMARLGRDIVSDMGLRSCTDAGTDVPEGSAVSCAARRGEGILRCLQCAFNTHIQCFESLGPKTLRLYNALKGISPSMLSMREYCIIVLKTWFKLLYNMNLVRCAPRYVAQTRSSRLTKAQLEAELDRRGIDRRGCRTHRQLRDLLRTSADLRRPVMVAYKLRGQDLCSLFSDRVGSDAWADTYSGGRRFGDPTDIADSEDDRDRDDDPAVRIRPDLSTDFSVDVANDTAVEVYDNYDGGVVAVTEEEEDEDDDVFSDLSRDFSGGLPLSSPDEYSGGGDGSRPPSSSPSSSSSSFSSSSSASSSVASPPPYPSLETISDTWIEDIGGCYAYHNRQHDQDQQRAVDHADDHHGGHGHG</sequence>
<feature type="compositionally biased region" description="Gly residues" evidence="7">
    <location>
        <begin position="87"/>
        <end position="97"/>
    </location>
</feature>
<keyword evidence="6" id="KW-0238">DNA-binding</keyword>
<evidence type="ECO:0000256" key="2">
    <source>
        <dbReference type="ARBA" id="ARBA00014069"/>
    </source>
</evidence>
<dbReference type="SUPFAM" id="SSF52540">
    <property type="entry name" value="P-loop containing nucleoside triphosphate hydrolases"/>
    <property type="match status" value="1"/>
</dbReference>
<feature type="region of interest" description="Disordered" evidence="7">
    <location>
        <begin position="555"/>
        <end position="603"/>
    </location>
</feature>
<feature type="compositionally biased region" description="Acidic residues" evidence="7">
    <location>
        <begin position="992"/>
        <end position="1002"/>
    </location>
</feature>
<proteinExistence type="inferred from homology"/>
<evidence type="ECO:0000256" key="3">
    <source>
        <dbReference type="ARBA" id="ARBA00022705"/>
    </source>
</evidence>
<reference evidence="9" key="5">
    <citation type="journal article" date="2016" name="MSphere">
        <title>Complete Genome Sequence of Elephant Endotheliotropic Herpesvirus 4, the First Example of a GC-Rich Branch Proboscivirus.</title>
        <authorList>
            <person name="Ling P.D."/>
            <person name="Long S.Y."/>
            <person name="Fuery A."/>
            <person name="Peng R.S."/>
            <person name="Heaggans S.Y."/>
            <person name="Qin X."/>
            <person name="Worley K.C."/>
            <person name="Dugan S."/>
            <person name="Hayward G.S."/>
        </authorList>
    </citation>
    <scope>NUCLEOTIDE SEQUENCE</scope>
    <source>
        <strain evidence="9">Nyah NAP97</strain>
    </source>
</reference>
<dbReference type="Proteomes" id="UP001162024">
    <property type="component" value="Segment"/>
</dbReference>
<dbReference type="GO" id="GO:0006260">
    <property type="term" value="P:DNA replication"/>
    <property type="evidence" value="ECO:0007669"/>
    <property type="project" value="UniProtKB-KW"/>
</dbReference>
<dbReference type="GeneID" id="80541579"/>
<reference evidence="9" key="2">
    <citation type="journal article" date="2013" name="Genome Announc.">
        <title>Complete Genome Sequence of Elephant Endotheliotropic Herpesvirus 1A.</title>
        <authorList>
            <person name="Ling P.D."/>
            <person name="Reid J.G."/>
            <person name="Qin X."/>
            <person name="Muzny D.M."/>
            <person name="Gibbs R."/>
            <person name="Petrosino J."/>
            <person name="Peng R."/>
            <person name="Zong J.C."/>
            <person name="Heaggans S.Y."/>
            <person name="Hayward G.S."/>
        </authorList>
    </citation>
    <scope>NUCLEOTIDE SEQUENCE</scope>
    <source>
        <strain evidence="9">Nyah NAP97</strain>
    </source>
</reference>
<feature type="compositionally biased region" description="Low complexity" evidence="7">
    <location>
        <begin position="1079"/>
        <end position="1104"/>
    </location>
</feature>
<keyword evidence="10" id="KW-1185">Reference proteome</keyword>
<dbReference type="InterPro" id="IPR003450">
    <property type="entry name" value="Replication_origin-bd"/>
</dbReference>
<dbReference type="InterPro" id="IPR027417">
    <property type="entry name" value="P-loop_NTPase"/>
</dbReference>
<dbReference type="Gene3D" id="3.40.50.300">
    <property type="entry name" value="P-loop containing nucleotide triphosphate hydrolases"/>
    <property type="match status" value="1"/>
</dbReference>
<dbReference type="InterPro" id="IPR014001">
    <property type="entry name" value="Helicase_ATP-bd"/>
</dbReference>
<accession>A0A866VSY0</accession>
<dbReference type="PROSITE" id="PS51192">
    <property type="entry name" value="HELICASE_ATP_BIND_1"/>
    <property type="match status" value="1"/>
</dbReference>
<evidence type="ECO:0000313" key="9">
    <source>
        <dbReference type="EMBL" id="QOE74462.1"/>
    </source>
</evidence>